<protein>
    <submittedName>
        <fullName evidence="1">Uncharacterized protein</fullName>
    </submittedName>
</protein>
<evidence type="ECO:0000313" key="1">
    <source>
        <dbReference type="EMBL" id="TWT36854.1"/>
    </source>
</evidence>
<keyword evidence="2" id="KW-1185">Reference proteome</keyword>
<sequence length="153" mass="16967">MGTTFVTIDQSSGFWMQDSVLELWLRLLALNVEESPDDESIGRRIRDQWLLASKGFFGGHVPHGLESFASTEDGRWVIRVAIESLMSRLRDAPRELNGPTLDLLGVDGASFVDPIETRRLVEVGNAFLQLMDGKITSDASSTEFMPGSSRHEA</sequence>
<proteinExistence type="predicted"/>
<comment type="caution">
    <text evidence="1">The sequence shown here is derived from an EMBL/GenBank/DDBJ whole genome shotgun (WGS) entry which is preliminary data.</text>
</comment>
<reference evidence="1 2" key="1">
    <citation type="submission" date="2019-02" db="EMBL/GenBank/DDBJ databases">
        <title>Deep-cultivation of Planctomycetes and their phenomic and genomic characterization uncovers novel biology.</title>
        <authorList>
            <person name="Wiegand S."/>
            <person name="Jogler M."/>
            <person name="Boedeker C."/>
            <person name="Pinto D."/>
            <person name="Vollmers J."/>
            <person name="Rivas-Marin E."/>
            <person name="Kohn T."/>
            <person name="Peeters S.H."/>
            <person name="Heuer A."/>
            <person name="Rast P."/>
            <person name="Oberbeckmann S."/>
            <person name="Bunk B."/>
            <person name="Jeske O."/>
            <person name="Meyerdierks A."/>
            <person name="Storesund J.E."/>
            <person name="Kallscheuer N."/>
            <person name="Luecker S."/>
            <person name="Lage O.M."/>
            <person name="Pohl T."/>
            <person name="Merkel B.J."/>
            <person name="Hornburger P."/>
            <person name="Mueller R.-W."/>
            <person name="Bruemmer F."/>
            <person name="Labrenz M."/>
            <person name="Spormann A.M."/>
            <person name="Op Den Camp H."/>
            <person name="Overmann J."/>
            <person name="Amann R."/>
            <person name="Jetten M.S.M."/>
            <person name="Mascher T."/>
            <person name="Medema M.H."/>
            <person name="Devos D.P."/>
            <person name="Kaster A.-K."/>
            <person name="Ovreas L."/>
            <person name="Rohde M."/>
            <person name="Galperin M.Y."/>
            <person name="Jogler C."/>
        </authorList>
    </citation>
    <scope>NUCLEOTIDE SEQUENCE [LARGE SCALE GENOMIC DNA]</scope>
    <source>
        <strain evidence="1 2">KOR34</strain>
    </source>
</reference>
<dbReference type="OrthoDB" id="273990at2"/>
<dbReference type="RefSeq" id="WP_146564115.1">
    <property type="nucleotide sequence ID" value="NZ_SIHJ01000001.1"/>
</dbReference>
<dbReference type="EMBL" id="SIHJ01000001">
    <property type="protein sequence ID" value="TWT36854.1"/>
    <property type="molecule type" value="Genomic_DNA"/>
</dbReference>
<dbReference type="AlphaFoldDB" id="A0A5C5VE21"/>
<organism evidence="1 2">
    <name type="scientific">Posidoniimonas corsicana</name>
    <dbReference type="NCBI Taxonomy" id="1938618"/>
    <lineage>
        <taxon>Bacteria</taxon>
        <taxon>Pseudomonadati</taxon>
        <taxon>Planctomycetota</taxon>
        <taxon>Planctomycetia</taxon>
        <taxon>Pirellulales</taxon>
        <taxon>Lacipirellulaceae</taxon>
        <taxon>Posidoniimonas</taxon>
    </lineage>
</organism>
<name>A0A5C5VE21_9BACT</name>
<dbReference type="Proteomes" id="UP000316714">
    <property type="component" value="Unassembled WGS sequence"/>
</dbReference>
<gene>
    <name evidence="1" type="ORF">KOR34_17990</name>
</gene>
<accession>A0A5C5VE21</accession>
<evidence type="ECO:0000313" key="2">
    <source>
        <dbReference type="Proteomes" id="UP000316714"/>
    </source>
</evidence>